<proteinExistence type="predicted"/>
<accession>A0ACC5SYS3</accession>
<protein>
    <submittedName>
        <fullName evidence="1">Uncharacterized protein</fullName>
    </submittedName>
</protein>
<gene>
    <name evidence="1" type="ORF">J2Z19_003780</name>
</gene>
<dbReference type="EMBL" id="JAGGJR010000006">
    <property type="protein sequence ID" value="MBP1874056.1"/>
    <property type="molecule type" value="Genomic_DNA"/>
</dbReference>
<dbReference type="Proteomes" id="UP000823773">
    <property type="component" value="Unassembled WGS sequence"/>
</dbReference>
<keyword evidence="2" id="KW-1185">Reference proteome</keyword>
<name>A0ACC5SYS3_ENSAD</name>
<comment type="caution">
    <text evidence="1">The sequence shown here is derived from an EMBL/GenBank/DDBJ whole genome shotgun (WGS) entry which is preliminary data.</text>
</comment>
<organism evidence="1 2">
    <name type="scientific">Ensifer adhaerens</name>
    <name type="common">Sinorhizobium morelense</name>
    <dbReference type="NCBI Taxonomy" id="106592"/>
    <lineage>
        <taxon>Bacteria</taxon>
        <taxon>Pseudomonadati</taxon>
        <taxon>Pseudomonadota</taxon>
        <taxon>Alphaproteobacteria</taxon>
        <taxon>Hyphomicrobiales</taxon>
        <taxon>Rhizobiaceae</taxon>
        <taxon>Sinorhizobium/Ensifer group</taxon>
        <taxon>Ensifer</taxon>
    </lineage>
</organism>
<evidence type="ECO:0000313" key="1">
    <source>
        <dbReference type="EMBL" id="MBP1874056.1"/>
    </source>
</evidence>
<reference evidence="1" key="1">
    <citation type="submission" date="2021-03" db="EMBL/GenBank/DDBJ databases">
        <title>Genomic Encyclopedia of Type Strains, Phase IV (KMG-IV): sequencing the most valuable type-strain genomes for metagenomic binning, comparative biology and taxonomic classification.</title>
        <authorList>
            <person name="Goeker M."/>
        </authorList>
    </citation>
    <scope>NUCLEOTIDE SEQUENCE</scope>
    <source>
        <strain evidence="1">DSM 18131</strain>
    </source>
</reference>
<evidence type="ECO:0000313" key="2">
    <source>
        <dbReference type="Proteomes" id="UP000823773"/>
    </source>
</evidence>
<sequence length="264" mass="27652">MPNQAVMKAVAGGAFILSLIGPAVLAVLVANSAHAVSFDCKKASSADERAICSNDQLSSLDDAVDAGYREARRASPATSWPLSRALLAERGSCGSDTACLKAAMTKAIKAYKSVILGDSSGGTTQDNAKIYYGSRAGMQVSVVARVGLNTRHAAMTVEHRRVDAVAYCRDYVQNVTDQCIAEELAIKLDNKFIGDCKTGGFTTITGQSDVFLGRNRSGSASMGNAFVIIDTDTNQPLDGGMANGYPVALPQFQALCPAGKLSSR</sequence>